<gene>
    <name evidence="1" type="ORF">EVAR_24167_1</name>
</gene>
<comment type="caution">
    <text evidence="1">The sequence shown here is derived from an EMBL/GenBank/DDBJ whole genome shotgun (WGS) entry which is preliminary data.</text>
</comment>
<proteinExistence type="predicted"/>
<sequence length="163" mass="18536">MEQPHGKSCTHIQSILKNQQSVEIRKVPTPPLKRSINSLAAEDRENAECLADSVEHQCSHTLPLQDVDHIYDIEEYPTSKHYFRTIPQCTCALKQSIAYILTSRGPSTSWLDGSKPTGTSAIFYHARLSGMGGRRSILSLLNKRTIYILLIRTICRWNVWTVR</sequence>
<dbReference type="EMBL" id="BGZK01000475">
    <property type="protein sequence ID" value="GBP45974.1"/>
    <property type="molecule type" value="Genomic_DNA"/>
</dbReference>
<name>A0A4C1W724_EUMVA</name>
<reference evidence="1 2" key="1">
    <citation type="journal article" date="2019" name="Commun. Biol.">
        <title>The bagworm genome reveals a unique fibroin gene that provides high tensile strength.</title>
        <authorList>
            <person name="Kono N."/>
            <person name="Nakamura H."/>
            <person name="Ohtoshi R."/>
            <person name="Tomita M."/>
            <person name="Numata K."/>
            <person name="Arakawa K."/>
        </authorList>
    </citation>
    <scope>NUCLEOTIDE SEQUENCE [LARGE SCALE GENOMIC DNA]</scope>
</reference>
<accession>A0A4C1W724</accession>
<keyword evidence="2" id="KW-1185">Reference proteome</keyword>
<evidence type="ECO:0000313" key="2">
    <source>
        <dbReference type="Proteomes" id="UP000299102"/>
    </source>
</evidence>
<protein>
    <submittedName>
        <fullName evidence="1">Uncharacterized protein</fullName>
    </submittedName>
</protein>
<dbReference type="OrthoDB" id="7487383at2759"/>
<dbReference type="Proteomes" id="UP000299102">
    <property type="component" value="Unassembled WGS sequence"/>
</dbReference>
<evidence type="ECO:0000313" key="1">
    <source>
        <dbReference type="EMBL" id="GBP45974.1"/>
    </source>
</evidence>
<dbReference type="AlphaFoldDB" id="A0A4C1W724"/>
<organism evidence="1 2">
    <name type="scientific">Eumeta variegata</name>
    <name type="common">Bagworm moth</name>
    <name type="synonym">Eumeta japonica</name>
    <dbReference type="NCBI Taxonomy" id="151549"/>
    <lineage>
        <taxon>Eukaryota</taxon>
        <taxon>Metazoa</taxon>
        <taxon>Ecdysozoa</taxon>
        <taxon>Arthropoda</taxon>
        <taxon>Hexapoda</taxon>
        <taxon>Insecta</taxon>
        <taxon>Pterygota</taxon>
        <taxon>Neoptera</taxon>
        <taxon>Endopterygota</taxon>
        <taxon>Lepidoptera</taxon>
        <taxon>Glossata</taxon>
        <taxon>Ditrysia</taxon>
        <taxon>Tineoidea</taxon>
        <taxon>Psychidae</taxon>
        <taxon>Oiketicinae</taxon>
        <taxon>Eumeta</taxon>
    </lineage>
</organism>